<name>A0A1C7N4N5_9FUNG</name>
<dbReference type="OrthoDB" id="2263599at2759"/>
<evidence type="ECO:0000256" key="1">
    <source>
        <dbReference type="SAM" id="MobiDB-lite"/>
    </source>
</evidence>
<dbReference type="EMBL" id="LUGH01000561">
    <property type="protein sequence ID" value="OBZ84063.1"/>
    <property type="molecule type" value="Genomic_DNA"/>
</dbReference>
<feature type="compositionally biased region" description="Basic residues" evidence="1">
    <location>
        <begin position="1"/>
        <end position="16"/>
    </location>
</feature>
<dbReference type="InParanoid" id="A0A1C7N4N5"/>
<protein>
    <submittedName>
        <fullName evidence="2">Uncharacterized protein</fullName>
    </submittedName>
</protein>
<reference evidence="2 3" key="1">
    <citation type="submission" date="2016-03" db="EMBL/GenBank/DDBJ databases">
        <title>Choanephora cucurbitarum.</title>
        <authorList>
            <person name="Min B."/>
            <person name="Park H."/>
            <person name="Park J.-H."/>
            <person name="Shin H.-D."/>
            <person name="Choi I.-G."/>
        </authorList>
    </citation>
    <scope>NUCLEOTIDE SEQUENCE [LARGE SCALE GENOMIC DNA]</scope>
    <source>
        <strain evidence="2 3">KUS-F28377</strain>
    </source>
</reference>
<organism evidence="2 3">
    <name type="scientific">Choanephora cucurbitarum</name>
    <dbReference type="NCBI Taxonomy" id="101091"/>
    <lineage>
        <taxon>Eukaryota</taxon>
        <taxon>Fungi</taxon>
        <taxon>Fungi incertae sedis</taxon>
        <taxon>Mucoromycota</taxon>
        <taxon>Mucoromycotina</taxon>
        <taxon>Mucoromycetes</taxon>
        <taxon>Mucorales</taxon>
        <taxon>Mucorineae</taxon>
        <taxon>Choanephoraceae</taxon>
        <taxon>Choanephoroideae</taxon>
        <taxon>Choanephora</taxon>
    </lineage>
</organism>
<dbReference type="AlphaFoldDB" id="A0A1C7N4N5"/>
<proteinExistence type="predicted"/>
<feature type="region of interest" description="Disordered" evidence="1">
    <location>
        <begin position="1"/>
        <end position="51"/>
    </location>
</feature>
<evidence type="ECO:0000313" key="2">
    <source>
        <dbReference type="EMBL" id="OBZ84063.1"/>
    </source>
</evidence>
<dbReference type="Proteomes" id="UP000093000">
    <property type="component" value="Unassembled WGS sequence"/>
</dbReference>
<comment type="caution">
    <text evidence="2">The sequence shown here is derived from an EMBL/GenBank/DDBJ whole genome shotgun (WGS) entry which is preliminary data.</text>
</comment>
<feature type="non-terminal residue" evidence="2">
    <location>
        <position position="386"/>
    </location>
</feature>
<evidence type="ECO:0000313" key="3">
    <source>
        <dbReference type="Proteomes" id="UP000093000"/>
    </source>
</evidence>
<keyword evidence="3" id="KW-1185">Reference proteome</keyword>
<dbReference type="STRING" id="101091.A0A1C7N4N5"/>
<gene>
    <name evidence="2" type="ORF">A0J61_07883</name>
</gene>
<accession>A0A1C7N4N5</accession>
<feature type="compositionally biased region" description="Polar residues" evidence="1">
    <location>
        <begin position="20"/>
        <end position="51"/>
    </location>
</feature>
<feature type="region of interest" description="Disordered" evidence="1">
    <location>
        <begin position="224"/>
        <end position="254"/>
    </location>
</feature>
<sequence length="386" mass="42623">MHKEKTKKPIKKTKKKSNVEKQANTDSPKTNRSVTSPPLQTKDSEWSPMQQKQIELTQQLDAYVGEFQQKLLRLNFEPSKRELVVLFIMNLHPRWRRMVEPVELSFNTWVEAAAYARLHCARVSAMLGCEKHESSPIFKTAGTRALRDSGYFAPDSSPFKKSKDTASIRHLLRPEEEPVTTKKENEVTETAFIGTVFVDEPYLGLSHIDQHADVLKKKLPVVTEDEGKKQEKASSPTSGIKKETEISSASSATVTATNTNTITTKTTIPSSASSISTSKPVSISSATAVSSLASALASEEATKAKEKRNMSIPHITAVKSSDSLSKSQSVCYRVPSEHSGINLSFLELTVNGKKVRGLLAKMRWGSSAMSLDCVHRLGLSMKETNN</sequence>